<evidence type="ECO:0000313" key="3">
    <source>
        <dbReference type="Proteomes" id="UP000438429"/>
    </source>
</evidence>
<proteinExistence type="predicted"/>
<comment type="caution">
    <text evidence="2">The sequence shown here is derived from an EMBL/GenBank/DDBJ whole genome shotgun (WGS) entry which is preliminary data.</text>
</comment>
<gene>
    <name evidence="2" type="ORF">F2P81_019417</name>
</gene>
<dbReference type="AlphaFoldDB" id="A0A6A4S9M8"/>
<organism evidence="2 3">
    <name type="scientific">Scophthalmus maximus</name>
    <name type="common">Turbot</name>
    <name type="synonym">Psetta maxima</name>
    <dbReference type="NCBI Taxonomy" id="52904"/>
    <lineage>
        <taxon>Eukaryota</taxon>
        <taxon>Metazoa</taxon>
        <taxon>Chordata</taxon>
        <taxon>Craniata</taxon>
        <taxon>Vertebrata</taxon>
        <taxon>Euteleostomi</taxon>
        <taxon>Actinopterygii</taxon>
        <taxon>Neopterygii</taxon>
        <taxon>Teleostei</taxon>
        <taxon>Neoteleostei</taxon>
        <taxon>Acanthomorphata</taxon>
        <taxon>Carangaria</taxon>
        <taxon>Pleuronectiformes</taxon>
        <taxon>Pleuronectoidei</taxon>
        <taxon>Scophthalmidae</taxon>
        <taxon>Scophthalmus</taxon>
    </lineage>
</organism>
<evidence type="ECO:0000313" key="2">
    <source>
        <dbReference type="EMBL" id="KAF0028330.1"/>
    </source>
</evidence>
<name>A0A6A4S9M8_SCOMX</name>
<dbReference type="EMBL" id="VEVO01000017">
    <property type="protein sequence ID" value="KAF0028330.1"/>
    <property type="molecule type" value="Genomic_DNA"/>
</dbReference>
<dbReference type="Proteomes" id="UP000438429">
    <property type="component" value="Unassembled WGS sequence"/>
</dbReference>
<evidence type="ECO:0000256" key="1">
    <source>
        <dbReference type="SAM" id="MobiDB-lite"/>
    </source>
</evidence>
<accession>A0A6A4S9M8</accession>
<sequence length="143" mass="15742">MERDPRRTTERSKNFTFTVDTGKEVGLSQYKHNVLCFSAIEASVADQSNKEKSAVSATFCADVVKWLTPDKSSPCRWRSKIVTMAEICKGECGVGGGAGPQPGHHQGRGGAKEQLRRKRIILLLVTSESRPSDEEPSVPEHRS</sequence>
<protein>
    <submittedName>
        <fullName evidence="2">Uncharacterized protein</fullName>
    </submittedName>
</protein>
<reference evidence="2 3" key="1">
    <citation type="submission" date="2019-06" db="EMBL/GenBank/DDBJ databases">
        <title>Draft genomes of female and male turbot (Scophthalmus maximus).</title>
        <authorList>
            <person name="Xu H."/>
            <person name="Xu X.-W."/>
            <person name="Shao C."/>
            <person name="Chen S."/>
        </authorList>
    </citation>
    <scope>NUCLEOTIDE SEQUENCE [LARGE SCALE GENOMIC DNA]</scope>
    <source>
        <strain evidence="2">Ysfricsl-2016a</strain>
        <tissue evidence="2">Blood</tissue>
    </source>
</reference>
<feature type="region of interest" description="Disordered" evidence="1">
    <location>
        <begin position="95"/>
        <end position="115"/>
    </location>
</feature>